<feature type="compositionally biased region" description="Polar residues" evidence="1">
    <location>
        <begin position="255"/>
        <end position="265"/>
    </location>
</feature>
<dbReference type="EMBL" id="KZ613488">
    <property type="protein sequence ID" value="PMD19618.1"/>
    <property type="molecule type" value="Genomic_DNA"/>
</dbReference>
<feature type="non-terminal residue" evidence="3">
    <location>
        <position position="355"/>
    </location>
</feature>
<keyword evidence="4" id="KW-1185">Reference proteome</keyword>
<evidence type="ECO:0000313" key="4">
    <source>
        <dbReference type="Proteomes" id="UP000235672"/>
    </source>
</evidence>
<proteinExistence type="predicted"/>
<reference evidence="3 4" key="1">
    <citation type="submission" date="2016-05" db="EMBL/GenBank/DDBJ databases">
        <title>A degradative enzymes factory behind the ericoid mycorrhizal symbiosis.</title>
        <authorList>
            <consortium name="DOE Joint Genome Institute"/>
            <person name="Martino E."/>
            <person name="Morin E."/>
            <person name="Grelet G."/>
            <person name="Kuo A."/>
            <person name="Kohler A."/>
            <person name="Daghino S."/>
            <person name="Barry K."/>
            <person name="Choi C."/>
            <person name="Cichocki N."/>
            <person name="Clum A."/>
            <person name="Copeland A."/>
            <person name="Hainaut M."/>
            <person name="Haridas S."/>
            <person name="Labutti K."/>
            <person name="Lindquist E."/>
            <person name="Lipzen A."/>
            <person name="Khouja H.-R."/>
            <person name="Murat C."/>
            <person name="Ohm R."/>
            <person name="Olson A."/>
            <person name="Spatafora J."/>
            <person name="Veneault-Fourrey C."/>
            <person name="Henrissat B."/>
            <person name="Grigoriev I."/>
            <person name="Martin F."/>
            <person name="Perotto S."/>
        </authorList>
    </citation>
    <scope>NUCLEOTIDE SEQUENCE [LARGE SCALE GENOMIC DNA]</scope>
    <source>
        <strain evidence="3 4">UAMH 7357</strain>
    </source>
</reference>
<evidence type="ECO:0000313" key="3">
    <source>
        <dbReference type="EMBL" id="PMD19618.1"/>
    </source>
</evidence>
<evidence type="ECO:0000256" key="1">
    <source>
        <dbReference type="SAM" id="MobiDB-lite"/>
    </source>
</evidence>
<name>A0A2J6Q033_9HELO</name>
<dbReference type="Pfam" id="PF06985">
    <property type="entry name" value="HET"/>
    <property type="match status" value="1"/>
</dbReference>
<dbReference type="OrthoDB" id="5125733at2759"/>
<dbReference type="PANTHER" id="PTHR33112:SF16">
    <property type="entry name" value="HETEROKARYON INCOMPATIBILITY DOMAIN-CONTAINING PROTEIN"/>
    <property type="match status" value="1"/>
</dbReference>
<dbReference type="PANTHER" id="PTHR33112">
    <property type="entry name" value="DOMAIN PROTEIN, PUTATIVE-RELATED"/>
    <property type="match status" value="1"/>
</dbReference>
<gene>
    <name evidence="3" type="ORF">NA56DRAFT_575159</name>
</gene>
<organism evidence="3 4">
    <name type="scientific">Hyaloscypha hepaticicola</name>
    <dbReference type="NCBI Taxonomy" id="2082293"/>
    <lineage>
        <taxon>Eukaryota</taxon>
        <taxon>Fungi</taxon>
        <taxon>Dikarya</taxon>
        <taxon>Ascomycota</taxon>
        <taxon>Pezizomycotina</taxon>
        <taxon>Leotiomycetes</taxon>
        <taxon>Helotiales</taxon>
        <taxon>Hyaloscyphaceae</taxon>
        <taxon>Hyaloscypha</taxon>
    </lineage>
</organism>
<dbReference type="InterPro" id="IPR010730">
    <property type="entry name" value="HET"/>
</dbReference>
<protein>
    <submittedName>
        <fullName evidence="3">HET-domain-containing protein</fullName>
    </submittedName>
</protein>
<dbReference type="AlphaFoldDB" id="A0A2J6Q033"/>
<dbReference type="STRING" id="1745343.A0A2J6Q033"/>
<evidence type="ECO:0000259" key="2">
    <source>
        <dbReference type="Pfam" id="PF06985"/>
    </source>
</evidence>
<accession>A0A2J6Q033</accession>
<feature type="domain" description="Heterokaryon incompatibility" evidence="2">
    <location>
        <begin position="56"/>
        <end position="203"/>
    </location>
</feature>
<feature type="region of interest" description="Disordered" evidence="1">
    <location>
        <begin position="249"/>
        <end position="272"/>
    </location>
</feature>
<sequence length="355" mass="40281">MAKAVIAHLGECSRDHPQCARCSESLLPSRIIDLGPPGKTTEPRLKINNKSEIGHYACLSYCWGGAQEYMTTQANIDGYLKSLSLSSLSKAIQDAIKVTRMLHLRYLWIDALCIIQDSPEDKRREMAYMGMIYKNATVTIAAARAKFVSQGFLDDWSVGDAQPAVLPLIHRTKGSVRNIKIVNTGFFNTNLWPLESRAWALQEYLLSPRLLIFGYGGPVWQCQTQKLQPIIPSNQIFNMDLQRLPDTIFPPPTRRPNTSSASQNPAWPASERQEQHLTWKSIVENYSARQISFASDRLQAIAGIASELSYVWNDRYHFGMWHANLYQQLVWFAARPQQAQKAVPGMPSWSWLRIN</sequence>
<dbReference type="Proteomes" id="UP000235672">
    <property type="component" value="Unassembled WGS sequence"/>
</dbReference>